<dbReference type="GO" id="GO:0008168">
    <property type="term" value="F:methyltransferase activity"/>
    <property type="evidence" value="ECO:0007669"/>
    <property type="project" value="UniProtKB-KW"/>
</dbReference>
<keyword evidence="4" id="KW-1185">Reference proteome</keyword>
<dbReference type="GO" id="GO:0006281">
    <property type="term" value="P:DNA repair"/>
    <property type="evidence" value="ECO:0007669"/>
    <property type="project" value="InterPro"/>
</dbReference>
<keyword evidence="3" id="KW-0489">Methyltransferase</keyword>
<evidence type="ECO:0000256" key="1">
    <source>
        <dbReference type="ARBA" id="ARBA00022763"/>
    </source>
</evidence>
<dbReference type="Pfam" id="PF01035">
    <property type="entry name" value="DNA_binding_1"/>
    <property type="match status" value="1"/>
</dbReference>
<dbReference type="SUPFAM" id="SSF46767">
    <property type="entry name" value="Methylated DNA-protein cysteine methyltransferase, C-terminal domain"/>
    <property type="match status" value="1"/>
</dbReference>
<dbReference type="InterPro" id="IPR052520">
    <property type="entry name" value="ATL_DNA_repair"/>
</dbReference>
<dbReference type="NCBIfam" id="TIGR00589">
    <property type="entry name" value="ogt"/>
    <property type="match status" value="1"/>
</dbReference>
<dbReference type="InterPro" id="IPR036217">
    <property type="entry name" value="MethylDNA_cys_MeTrfase_DNAb"/>
</dbReference>
<name>A0A1Z4JC48_LEPBY</name>
<sequence length="108" mass="12425">MSKYQKIYSVVRQIPYGQVATYGQVAELAGLPRQARLVGYALFRATDDTLAVPWHRVVNAKGEISMSPRREGMDHIQRSRLEAEGIVFKANQLSLNRYRWQPDLTQFD</sequence>
<dbReference type="Proteomes" id="UP000217895">
    <property type="component" value="Chromosome"/>
</dbReference>
<dbReference type="PANTHER" id="PTHR42942">
    <property type="entry name" value="6-O-METHYLGUANINE DNA METHYLTRANSFERASE"/>
    <property type="match status" value="1"/>
</dbReference>
<dbReference type="EMBL" id="AP018203">
    <property type="protein sequence ID" value="BAY54280.1"/>
    <property type="molecule type" value="Genomic_DNA"/>
</dbReference>
<dbReference type="PANTHER" id="PTHR42942:SF1">
    <property type="entry name" value="ALKYLTRANSFERASE-LIKE PROTEIN 1"/>
    <property type="match status" value="1"/>
</dbReference>
<keyword evidence="3" id="KW-0808">Transferase</keyword>
<dbReference type="Gene3D" id="1.10.10.10">
    <property type="entry name" value="Winged helix-like DNA-binding domain superfamily/Winged helix DNA-binding domain"/>
    <property type="match status" value="1"/>
</dbReference>
<dbReference type="AlphaFoldDB" id="A0A1Z4JC48"/>
<dbReference type="GO" id="GO:0032259">
    <property type="term" value="P:methylation"/>
    <property type="evidence" value="ECO:0007669"/>
    <property type="project" value="UniProtKB-KW"/>
</dbReference>
<proteinExistence type="predicted"/>
<dbReference type="InterPro" id="IPR036388">
    <property type="entry name" value="WH-like_DNA-bd_sf"/>
</dbReference>
<accession>A0A1Z4JC48</accession>
<reference evidence="3 4" key="1">
    <citation type="submission" date="2017-06" db="EMBL/GenBank/DDBJ databases">
        <title>Genome sequencing of cyanobaciteial culture collection at National Institute for Environmental Studies (NIES).</title>
        <authorList>
            <person name="Hirose Y."/>
            <person name="Shimura Y."/>
            <person name="Fujisawa T."/>
            <person name="Nakamura Y."/>
            <person name="Kawachi M."/>
        </authorList>
    </citation>
    <scope>NUCLEOTIDE SEQUENCE [LARGE SCALE GENOMIC DNA]</scope>
    <source>
        <strain evidence="3 4">NIES-2135</strain>
    </source>
</reference>
<dbReference type="InterPro" id="IPR014048">
    <property type="entry name" value="MethylDNA_cys_MeTrfase_DNA-bd"/>
</dbReference>
<gene>
    <name evidence="3" type="ORF">NIES2135_10960</name>
</gene>
<evidence type="ECO:0000313" key="4">
    <source>
        <dbReference type="Proteomes" id="UP000217895"/>
    </source>
</evidence>
<feature type="domain" description="Methylated-DNA-[protein]-cysteine S-methyltransferase DNA binding" evidence="2">
    <location>
        <begin position="4"/>
        <end position="86"/>
    </location>
</feature>
<evidence type="ECO:0000313" key="3">
    <source>
        <dbReference type="EMBL" id="BAY54280.1"/>
    </source>
</evidence>
<protein>
    <submittedName>
        <fullName evidence="3">Putative methyltransferase</fullName>
    </submittedName>
</protein>
<evidence type="ECO:0000259" key="2">
    <source>
        <dbReference type="Pfam" id="PF01035"/>
    </source>
</evidence>
<organism evidence="3 4">
    <name type="scientific">Leptolyngbya boryana NIES-2135</name>
    <dbReference type="NCBI Taxonomy" id="1973484"/>
    <lineage>
        <taxon>Bacteria</taxon>
        <taxon>Bacillati</taxon>
        <taxon>Cyanobacteriota</taxon>
        <taxon>Cyanophyceae</taxon>
        <taxon>Leptolyngbyales</taxon>
        <taxon>Leptolyngbyaceae</taxon>
        <taxon>Leptolyngbya group</taxon>
        <taxon>Leptolyngbya</taxon>
    </lineage>
</organism>
<keyword evidence="1" id="KW-0227">DNA damage</keyword>
<dbReference type="CDD" id="cd06445">
    <property type="entry name" value="ATase"/>
    <property type="match status" value="1"/>
</dbReference>